<dbReference type="EMBL" id="JBHTJZ010000005">
    <property type="protein sequence ID" value="MFD0958958.1"/>
    <property type="molecule type" value="Genomic_DNA"/>
</dbReference>
<dbReference type="GO" id="GO:0004725">
    <property type="term" value="F:protein tyrosine phosphatase activity"/>
    <property type="evidence" value="ECO:0007669"/>
    <property type="project" value="UniProtKB-EC"/>
</dbReference>
<dbReference type="InterPro" id="IPR023485">
    <property type="entry name" value="Ptyr_pPase"/>
</dbReference>
<comment type="catalytic activity">
    <reaction evidence="5">
        <text>O-phospho-L-tyrosyl-[protein] + H2O = L-tyrosyl-[protein] + phosphate</text>
        <dbReference type="Rhea" id="RHEA:10684"/>
        <dbReference type="Rhea" id="RHEA-COMP:10136"/>
        <dbReference type="Rhea" id="RHEA-COMP:20101"/>
        <dbReference type="ChEBI" id="CHEBI:15377"/>
        <dbReference type="ChEBI" id="CHEBI:43474"/>
        <dbReference type="ChEBI" id="CHEBI:46858"/>
        <dbReference type="ChEBI" id="CHEBI:61978"/>
        <dbReference type="EC" id="3.1.3.48"/>
    </reaction>
</comment>
<comment type="caution">
    <text evidence="7">The sequence shown here is derived from an EMBL/GenBank/DDBJ whole genome shotgun (WGS) entry which is preliminary data.</text>
</comment>
<dbReference type="PRINTS" id="PR00719">
    <property type="entry name" value="LMWPTPASE"/>
</dbReference>
<dbReference type="PANTHER" id="PTHR11717">
    <property type="entry name" value="LOW MOLECULAR WEIGHT PROTEIN TYROSINE PHOSPHATASE"/>
    <property type="match status" value="1"/>
</dbReference>
<keyword evidence="3 7" id="KW-0378">Hydrolase</keyword>
<dbReference type="Pfam" id="PF01451">
    <property type="entry name" value="LMWPc"/>
    <property type="match status" value="1"/>
</dbReference>
<feature type="domain" description="Phosphotyrosine protein phosphatase I" evidence="6">
    <location>
        <begin position="5"/>
        <end position="161"/>
    </location>
</feature>
<evidence type="ECO:0000256" key="3">
    <source>
        <dbReference type="ARBA" id="ARBA00022801"/>
    </source>
</evidence>
<organism evidence="7 8">
    <name type="scientific">Paenibacillus chungangensis</name>
    <dbReference type="NCBI Taxonomy" id="696535"/>
    <lineage>
        <taxon>Bacteria</taxon>
        <taxon>Bacillati</taxon>
        <taxon>Bacillota</taxon>
        <taxon>Bacilli</taxon>
        <taxon>Bacillales</taxon>
        <taxon>Paenibacillaceae</taxon>
        <taxon>Paenibacillus</taxon>
    </lineage>
</organism>
<keyword evidence="4" id="KW-0904">Protein phosphatase</keyword>
<dbReference type="RefSeq" id="WP_377562790.1">
    <property type="nucleotide sequence ID" value="NZ_JBHTJZ010000005.1"/>
</dbReference>
<dbReference type="InterPro" id="IPR050438">
    <property type="entry name" value="LMW_PTPase"/>
</dbReference>
<dbReference type="EC" id="3.1.3.48" evidence="2"/>
<dbReference type="SMART" id="SM00226">
    <property type="entry name" value="LMWPc"/>
    <property type="match status" value="1"/>
</dbReference>
<accession>A0ABW3HN96</accession>
<dbReference type="PANTHER" id="PTHR11717:SF7">
    <property type="entry name" value="LOW MOLECULAR WEIGHT PHOSPHOTYROSINE PROTEIN PHOSPHATASE"/>
    <property type="match status" value="1"/>
</dbReference>
<evidence type="ECO:0000256" key="1">
    <source>
        <dbReference type="ARBA" id="ARBA00011063"/>
    </source>
</evidence>
<reference evidence="8" key="1">
    <citation type="journal article" date="2019" name="Int. J. Syst. Evol. Microbiol.">
        <title>The Global Catalogue of Microorganisms (GCM) 10K type strain sequencing project: providing services to taxonomists for standard genome sequencing and annotation.</title>
        <authorList>
            <consortium name="The Broad Institute Genomics Platform"/>
            <consortium name="The Broad Institute Genome Sequencing Center for Infectious Disease"/>
            <person name="Wu L."/>
            <person name="Ma J."/>
        </authorList>
    </citation>
    <scope>NUCLEOTIDE SEQUENCE [LARGE SCALE GENOMIC DNA]</scope>
    <source>
        <strain evidence="8">CCUG 59129</strain>
    </source>
</reference>
<dbReference type="InterPro" id="IPR036196">
    <property type="entry name" value="Ptyr_pPase_sf"/>
</dbReference>
<name>A0ABW3HN96_9BACL</name>
<keyword evidence="8" id="KW-1185">Reference proteome</keyword>
<dbReference type="Gene3D" id="3.40.50.2300">
    <property type="match status" value="1"/>
</dbReference>
<dbReference type="CDD" id="cd16343">
    <property type="entry name" value="LMWPTP"/>
    <property type="match status" value="1"/>
</dbReference>
<comment type="similarity">
    <text evidence="1">Belongs to the low molecular weight phosphotyrosine protein phosphatase family.</text>
</comment>
<dbReference type="InterPro" id="IPR017867">
    <property type="entry name" value="Tyr_phospatase_low_mol_wt"/>
</dbReference>
<proteinExistence type="inferred from homology"/>
<evidence type="ECO:0000256" key="2">
    <source>
        <dbReference type="ARBA" id="ARBA00013064"/>
    </source>
</evidence>
<dbReference type="SUPFAM" id="SSF52788">
    <property type="entry name" value="Phosphotyrosine protein phosphatases I"/>
    <property type="match status" value="1"/>
</dbReference>
<evidence type="ECO:0000256" key="5">
    <source>
        <dbReference type="ARBA" id="ARBA00051722"/>
    </source>
</evidence>
<evidence type="ECO:0000313" key="8">
    <source>
        <dbReference type="Proteomes" id="UP001596989"/>
    </source>
</evidence>
<gene>
    <name evidence="7" type="ORF">ACFQ2I_06085</name>
</gene>
<dbReference type="Proteomes" id="UP001596989">
    <property type="component" value="Unassembled WGS sequence"/>
</dbReference>
<evidence type="ECO:0000259" key="6">
    <source>
        <dbReference type="SMART" id="SM00226"/>
    </source>
</evidence>
<protein>
    <recommendedName>
        <fullName evidence="2">protein-tyrosine-phosphatase</fullName>
        <ecNumber evidence="2">3.1.3.48</ecNumber>
    </recommendedName>
</protein>
<sequence length="169" mass="18985">MKNKSAILFVCLGNICRSPMAEAVMRQMIAHEGLTDSLSVDSAGTGDWHIGRPPHEGTQGELNKHGVSFAGMKARQVTESDFDSFQYIVAMDTKNLADVKKLRKDREIGGLLERGAHVRLFTFMELLPHHGIMDVPDPYYEGNFPYVYELVEEGCRELLRMIKADLKSV</sequence>
<evidence type="ECO:0000256" key="4">
    <source>
        <dbReference type="ARBA" id="ARBA00022912"/>
    </source>
</evidence>
<evidence type="ECO:0000313" key="7">
    <source>
        <dbReference type="EMBL" id="MFD0958958.1"/>
    </source>
</evidence>